<evidence type="ECO:0000259" key="5">
    <source>
        <dbReference type="Pfam" id="PF22863"/>
    </source>
</evidence>
<dbReference type="Pfam" id="PF16793">
    <property type="entry name" value="RepB_primase"/>
    <property type="match status" value="1"/>
</dbReference>
<dbReference type="AlphaFoldDB" id="A0A212KXA5"/>
<evidence type="ECO:0000259" key="2">
    <source>
        <dbReference type="Pfam" id="PF03432"/>
    </source>
</evidence>
<organism evidence="6">
    <name type="scientific">uncultured Desulfovibrio sp</name>
    <dbReference type="NCBI Taxonomy" id="167968"/>
    <lineage>
        <taxon>Bacteria</taxon>
        <taxon>Pseudomonadati</taxon>
        <taxon>Thermodesulfobacteriota</taxon>
        <taxon>Desulfovibrionia</taxon>
        <taxon>Desulfovibrionales</taxon>
        <taxon>Desulfovibrionaceae</taxon>
        <taxon>Desulfovibrio</taxon>
        <taxon>environmental samples</taxon>
    </lineage>
</organism>
<feature type="domain" description="RepB-like DNA primase" evidence="3">
    <location>
        <begin position="442"/>
        <end position="627"/>
    </location>
</feature>
<dbReference type="InterPro" id="IPR039459">
    <property type="entry name" value="RepB-like_DNA_primase_dom"/>
</dbReference>
<dbReference type="Gene3D" id="1.10.1240.50">
    <property type="match status" value="1"/>
</dbReference>
<dbReference type="InterPro" id="IPR005094">
    <property type="entry name" value="Endonuclease_MobA/VirD2"/>
</dbReference>
<evidence type="ECO:0000259" key="4">
    <source>
        <dbReference type="Pfam" id="PF22448"/>
    </source>
</evidence>
<dbReference type="NCBIfam" id="NF041893">
    <property type="entry name" value="TraI_MobP_relax"/>
    <property type="match status" value="1"/>
</dbReference>
<feature type="compositionally biased region" description="Basic and acidic residues" evidence="1">
    <location>
        <begin position="306"/>
        <end position="329"/>
    </location>
</feature>
<dbReference type="Pfam" id="PF03432">
    <property type="entry name" value="Relaxase"/>
    <property type="match status" value="1"/>
</dbReference>
<dbReference type="InterPro" id="IPR054462">
    <property type="entry name" value="TraI_M"/>
</dbReference>
<name>A0A212KXA5_9BACT</name>
<sequence length="768" mass="88898">MIVKKVKYTDQDKPKVWQIGDLVDYIRHPHNTNAHEKIAHAGSRNFMSGTHVGQKLEMILLAEESVHSKMPVSHWIFSWKENEQPAPAQVDELVDIFLAHMGLSEHQTVYGLHYNTKNYHVHIAVNRMHPGTLKVAMPFKGFDIEEGHKIVAKVERKQGWASEDYTRYVMLEDGEIARNRVQKPPQPRQEALAVERHTGEKSAQRIAQERGHDIIKNAQSWQELHEKLAEKGLRFEKKGSGAIVFVGDIAVKASSVDRDFGMGKLCKRLGEFVPAPEATTDTEPPQKLTPEPVSTVNLEEWREYQAERHATPKVTPKSDENSTRREALRARHREQRQRILPRVAKHGFSMLNIARHFLKVQQQEEVRQLRQELRPQRRRGRPTFETWLRRRGLHVQADRWRHRRRFETMPSAPPAEQLVPQPAPLSTVSSPEQQYFEQYLAAVNADRVRVTCIRMEADGGKKVFILEKQNGMSKGFTLEEVQAHMPEMLRLQQRGENIYYTPLSEGRHHILIDDMTRESLEKLHEDGFRPAVVLESSPDNYQCVLTIPKLQSPHNRDVGNRLTEQLNREYGDKKLSGCIHPHRAPGFGNLKPKHRREDGTFPKVKLLRAEKCQCAKALELSRHIERECAQLEARRQQVQPRRPVSPAPRPTDTTAAYFTHFENIRRHLTVEDFSRLDAMIALRLRANGHSLQAVAETIRQCAPSIRQGRAKNEGRDWHRYAERTTAYAFGVAGDVALARNEKYFEHWRRIEGVVEREDRQEAPRVRMR</sequence>
<reference evidence="6" key="1">
    <citation type="submission" date="2016-08" db="EMBL/GenBank/DDBJ databases">
        <authorList>
            <person name="Seilhamer J.J."/>
        </authorList>
    </citation>
    <scope>NUCLEOTIDE SEQUENCE</scope>
    <source>
        <strain evidence="6">86-1</strain>
    </source>
</reference>
<feature type="domain" description="MobA/VirD2-like nuclease" evidence="2">
    <location>
        <begin position="35"/>
        <end position="160"/>
    </location>
</feature>
<dbReference type="RefSeq" id="WP_179981469.1">
    <property type="nucleotide sequence ID" value="NZ_LT608333.1"/>
</dbReference>
<proteinExistence type="predicted"/>
<dbReference type="Pfam" id="PF22863">
    <property type="entry name" value="TraI_middle"/>
    <property type="match status" value="1"/>
</dbReference>
<gene>
    <name evidence="6" type="ORF">KL86DES1_10036</name>
</gene>
<dbReference type="InterPro" id="IPR054366">
    <property type="entry name" value="RepB/MobA-like_C"/>
</dbReference>
<dbReference type="Gene3D" id="3.30.70.1790">
    <property type="entry name" value="RepB DNA-primase, N-terminal domain"/>
    <property type="match status" value="1"/>
</dbReference>
<dbReference type="EMBL" id="FMJC01000001">
    <property type="protein sequence ID" value="SCM69913.1"/>
    <property type="molecule type" value="Genomic_DNA"/>
</dbReference>
<feature type="domain" description="RepB/MobA-like C-terminal" evidence="4">
    <location>
        <begin position="671"/>
        <end position="728"/>
    </location>
</feature>
<dbReference type="InterPro" id="IPR049751">
    <property type="entry name" value="TraI/MobA_relaxases"/>
</dbReference>
<feature type="region of interest" description="Disordered" evidence="1">
    <location>
        <begin position="306"/>
        <end position="333"/>
    </location>
</feature>
<feature type="domain" description="TraI-like middle" evidence="5">
    <location>
        <begin position="191"/>
        <end position="275"/>
    </location>
</feature>
<evidence type="ECO:0000256" key="1">
    <source>
        <dbReference type="SAM" id="MobiDB-lite"/>
    </source>
</evidence>
<accession>A0A212KXA5</accession>
<evidence type="ECO:0000313" key="6">
    <source>
        <dbReference type="EMBL" id="SCM69913.1"/>
    </source>
</evidence>
<evidence type="ECO:0000259" key="3">
    <source>
        <dbReference type="Pfam" id="PF16793"/>
    </source>
</evidence>
<protein>
    <submittedName>
        <fullName evidence="6">Uncharacterized protein</fullName>
    </submittedName>
</protein>
<dbReference type="Pfam" id="PF22448">
    <property type="entry name" value="RepB_primase_C"/>
    <property type="match status" value="1"/>
</dbReference>
<feature type="region of interest" description="Disordered" evidence="1">
    <location>
        <begin position="574"/>
        <end position="595"/>
    </location>
</feature>